<keyword evidence="15" id="KW-1185">Reference proteome</keyword>
<comment type="pathway">
    <text evidence="2">Cofactor biosynthesis; biotin biosynthesis.</text>
</comment>
<evidence type="ECO:0000256" key="2">
    <source>
        <dbReference type="ARBA" id="ARBA00004746"/>
    </source>
</evidence>
<keyword evidence="8 12" id="KW-0663">Pyridoxal phosphate</keyword>
<sequence length="401" mass="41651">MAASEDAGMSNDAQFPAVWQGWLQQRAQVRAKRNFRRAETSREDLLDLSSNDYLGLAQHPAVRAAASRTLQAQGAGASASRVATGTLAAHRDLEEALCRYTGRAAALAFSSGYTANMGALQALGGPGSHIILDEHAHASLVDGAKLSGASIETAAHNDLHDLKLKLLANGSSGRHRTLVVVESLYSVLGDAAELKPLADLCAEHDALLLVDEAHSLAATTGGSAVAAAGLSAASHVIVTATLSKSLAAQGGAILFGGSEAELLREHIINTARTFIFDTALSPAAAGAATAALDLADAQLLERLRENTDLLARTLTSVPWLADRVEHGAGPILSIRMATPAAAVRTAAALRAAGIAVAVFRPPSVPDGISRLRLTSHAQHEPATLVEAAERIIRCIEKEEKA</sequence>
<comment type="similarity">
    <text evidence="3">Belongs to the class-II pyridoxal-phosphate-dependent aminotransferase family. BioF subfamily.</text>
</comment>
<dbReference type="PROSITE" id="PS00599">
    <property type="entry name" value="AA_TRANSFER_CLASS_2"/>
    <property type="match status" value="1"/>
</dbReference>
<organism evidence="14 15">
    <name type="scientific">Micrococcoides hystricis</name>
    <dbReference type="NCBI Taxonomy" id="1572761"/>
    <lineage>
        <taxon>Bacteria</taxon>
        <taxon>Bacillati</taxon>
        <taxon>Actinomycetota</taxon>
        <taxon>Actinomycetes</taxon>
        <taxon>Micrococcales</taxon>
        <taxon>Micrococcaceae</taxon>
        <taxon>Micrococcoides</taxon>
    </lineage>
</organism>
<evidence type="ECO:0000313" key="14">
    <source>
        <dbReference type="EMBL" id="MFC0581217.1"/>
    </source>
</evidence>
<evidence type="ECO:0000256" key="8">
    <source>
        <dbReference type="ARBA" id="ARBA00022898"/>
    </source>
</evidence>
<comment type="caution">
    <text evidence="14">The sequence shown here is derived from an EMBL/GenBank/DDBJ whole genome shotgun (WGS) entry which is preliminary data.</text>
</comment>
<comment type="subunit">
    <text evidence="4">Homodimer.</text>
</comment>
<evidence type="ECO:0000256" key="10">
    <source>
        <dbReference type="ARBA" id="ARBA00033381"/>
    </source>
</evidence>
<evidence type="ECO:0000256" key="6">
    <source>
        <dbReference type="ARBA" id="ARBA00022679"/>
    </source>
</evidence>
<evidence type="ECO:0000256" key="4">
    <source>
        <dbReference type="ARBA" id="ARBA00011738"/>
    </source>
</evidence>
<dbReference type="GO" id="GO:0008483">
    <property type="term" value="F:transaminase activity"/>
    <property type="evidence" value="ECO:0007669"/>
    <property type="project" value="UniProtKB-KW"/>
</dbReference>
<evidence type="ECO:0000259" key="13">
    <source>
        <dbReference type="Pfam" id="PF00155"/>
    </source>
</evidence>
<dbReference type="InterPro" id="IPR015424">
    <property type="entry name" value="PyrdxlP-dep_Trfase"/>
</dbReference>
<keyword evidence="14" id="KW-0032">Aminotransferase</keyword>
<dbReference type="Pfam" id="PF00155">
    <property type="entry name" value="Aminotran_1_2"/>
    <property type="match status" value="1"/>
</dbReference>
<keyword evidence="6" id="KW-0808">Transferase</keyword>
<proteinExistence type="inferred from homology"/>
<evidence type="ECO:0000313" key="15">
    <source>
        <dbReference type="Proteomes" id="UP001589862"/>
    </source>
</evidence>
<accession>A0ABV6P7W1</accession>
<comment type="cofactor">
    <cofactor evidence="1 12">
        <name>pyridoxal 5'-phosphate</name>
        <dbReference type="ChEBI" id="CHEBI:597326"/>
    </cofactor>
</comment>
<dbReference type="EMBL" id="JBHLUB010000002">
    <property type="protein sequence ID" value="MFC0581217.1"/>
    <property type="molecule type" value="Genomic_DNA"/>
</dbReference>
<dbReference type="Gene3D" id="3.90.1150.10">
    <property type="entry name" value="Aspartate Aminotransferase, domain 1"/>
    <property type="match status" value="1"/>
</dbReference>
<protein>
    <recommendedName>
        <fullName evidence="5">8-amino-7-oxononanoate synthase</fullName>
        <ecNumber evidence="5">2.3.1.47</ecNumber>
    </recommendedName>
    <alternativeName>
        <fullName evidence="9">7-keto-8-amino-pelargonic acid synthase</fullName>
    </alternativeName>
    <alternativeName>
        <fullName evidence="10">8-amino-7-ketopelargonate synthase</fullName>
    </alternativeName>
</protein>
<gene>
    <name evidence="14" type="ORF">ACFFFR_02280</name>
</gene>
<dbReference type="InterPro" id="IPR015422">
    <property type="entry name" value="PyrdxlP-dep_Trfase_small"/>
</dbReference>
<dbReference type="PANTHER" id="PTHR13693">
    <property type="entry name" value="CLASS II AMINOTRANSFERASE/8-AMINO-7-OXONONANOATE SYNTHASE"/>
    <property type="match status" value="1"/>
</dbReference>
<dbReference type="PANTHER" id="PTHR13693:SF100">
    <property type="entry name" value="8-AMINO-7-OXONONANOATE SYNTHASE"/>
    <property type="match status" value="1"/>
</dbReference>
<dbReference type="SUPFAM" id="SSF53383">
    <property type="entry name" value="PLP-dependent transferases"/>
    <property type="match status" value="1"/>
</dbReference>
<evidence type="ECO:0000256" key="7">
    <source>
        <dbReference type="ARBA" id="ARBA00022756"/>
    </source>
</evidence>
<evidence type="ECO:0000256" key="3">
    <source>
        <dbReference type="ARBA" id="ARBA00010008"/>
    </source>
</evidence>
<dbReference type="Gene3D" id="3.40.640.10">
    <property type="entry name" value="Type I PLP-dependent aspartate aminotransferase-like (Major domain)"/>
    <property type="match status" value="1"/>
</dbReference>
<keyword evidence="7" id="KW-0093">Biotin biosynthesis</keyword>
<evidence type="ECO:0000256" key="9">
    <source>
        <dbReference type="ARBA" id="ARBA00032610"/>
    </source>
</evidence>
<feature type="domain" description="Aminotransferase class I/classII large" evidence="13">
    <location>
        <begin position="44"/>
        <end position="391"/>
    </location>
</feature>
<evidence type="ECO:0000256" key="5">
    <source>
        <dbReference type="ARBA" id="ARBA00013187"/>
    </source>
</evidence>
<dbReference type="RefSeq" id="WP_377457907.1">
    <property type="nucleotide sequence ID" value="NZ_JBHLUB010000002.1"/>
</dbReference>
<evidence type="ECO:0000256" key="1">
    <source>
        <dbReference type="ARBA" id="ARBA00001933"/>
    </source>
</evidence>
<dbReference type="InterPro" id="IPR015421">
    <property type="entry name" value="PyrdxlP-dep_Trfase_major"/>
</dbReference>
<evidence type="ECO:0000256" key="11">
    <source>
        <dbReference type="ARBA" id="ARBA00047715"/>
    </source>
</evidence>
<comment type="catalytic activity">
    <reaction evidence="11">
        <text>6-carboxyhexanoyl-[ACP] + L-alanine + H(+) = (8S)-8-amino-7-oxononanoate + holo-[ACP] + CO2</text>
        <dbReference type="Rhea" id="RHEA:42288"/>
        <dbReference type="Rhea" id="RHEA-COMP:9685"/>
        <dbReference type="Rhea" id="RHEA-COMP:9955"/>
        <dbReference type="ChEBI" id="CHEBI:15378"/>
        <dbReference type="ChEBI" id="CHEBI:16526"/>
        <dbReference type="ChEBI" id="CHEBI:57972"/>
        <dbReference type="ChEBI" id="CHEBI:64479"/>
        <dbReference type="ChEBI" id="CHEBI:78846"/>
        <dbReference type="ChEBI" id="CHEBI:149468"/>
        <dbReference type="EC" id="2.3.1.47"/>
    </reaction>
</comment>
<evidence type="ECO:0000256" key="12">
    <source>
        <dbReference type="RuleBase" id="RU003693"/>
    </source>
</evidence>
<dbReference type="InterPro" id="IPR004839">
    <property type="entry name" value="Aminotransferase_I/II_large"/>
</dbReference>
<dbReference type="InterPro" id="IPR050087">
    <property type="entry name" value="AON_synthase_class-II"/>
</dbReference>
<dbReference type="EC" id="2.3.1.47" evidence="5"/>
<dbReference type="InterPro" id="IPR001917">
    <property type="entry name" value="Aminotrans_II_pyridoxalP_BS"/>
</dbReference>
<reference evidence="14 15" key="1">
    <citation type="submission" date="2024-09" db="EMBL/GenBank/DDBJ databases">
        <authorList>
            <person name="Sun Q."/>
            <person name="Mori K."/>
        </authorList>
    </citation>
    <scope>NUCLEOTIDE SEQUENCE [LARGE SCALE GENOMIC DNA]</scope>
    <source>
        <strain evidence="14 15">NCAIM B.02604</strain>
    </source>
</reference>
<dbReference type="Proteomes" id="UP001589862">
    <property type="component" value="Unassembled WGS sequence"/>
</dbReference>
<name>A0ABV6P7W1_9MICC</name>